<dbReference type="GO" id="GO:0046656">
    <property type="term" value="P:folic acid biosynthetic process"/>
    <property type="evidence" value="ECO:0007669"/>
    <property type="project" value="UniProtKB-KW"/>
</dbReference>
<dbReference type="InterPro" id="IPR036565">
    <property type="entry name" value="Mur-like_cat_sf"/>
</dbReference>
<dbReference type="OrthoDB" id="9809356at2"/>
<comment type="function">
    <text evidence="2">Functions in two distinct reactions of the de novo folate biosynthetic pathway. Catalyzes the addition of a glutamate residue to dihydropteroate (7,8-dihydropteroate or H2Pte) to form dihydrofolate (7,8-dihydrofolate monoglutamate or H2Pte-Glu). Also catalyzes successive additions of L-glutamate to tetrahydrofolate or 10-formyltetrahydrofolate or 5,10-methylenetetrahydrofolate, leading to folylpolyglutamate derivatives.</text>
</comment>
<dbReference type="PANTHER" id="PTHR11136">
    <property type="entry name" value="FOLYLPOLYGLUTAMATE SYNTHASE-RELATED"/>
    <property type="match status" value="1"/>
</dbReference>
<comment type="catalytic activity">
    <reaction evidence="20">
        <text>(6R)-5,10-methylenetetrahydrofolyl-(gamma-L-Glu)(n) + L-glutamate + ATP = (6R)-5,10-methylenetetrahydrofolyl-(gamma-L-Glu)(n+1) + ADP + phosphate + H(+)</text>
        <dbReference type="Rhea" id="RHEA:51912"/>
        <dbReference type="Rhea" id="RHEA-COMP:13257"/>
        <dbReference type="Rhea" id="RHEA-COMP:13258"/>
        <dbReference type="ChEBI" id="CHEBI:15378"/>
        <dbReference type="ChEBI" id="CHEBI:29985"/>
        <dbReference type="ChEBI" id="CHEBI:30616"/>
        <dbReference type="ChEBI" id="CHEBI:43474"/>
        <dbReference type="ChEBI" id="CHEBI:136572"/>
        <dbReference type="ChEBI" id="CHEBI:456216"/>
        <dbReference type="EC" id="6.3.2.17"/>
    </reaction>
</comment>
<keyword evidence="12 22" id="KW-0067">ATP-binding</keyword>
<dbReference type="NCBIfam" id="TIGR01499">
    <property type="entry name" value="folC"/>
    <property type="match status" value="1"/>
</dbReference>
<protein>
    <recommendedName>
        <fullName evidence="8">Dihydrofolate synthase/folylpolyglutamate synthase</fullName>
        <ecNumber evidence="6">6.3.2.12</ecNumber>
        <ecNumber evidence="7">6.3.2.17</ecNumber>
    </recommendedName>
    <alternativeName>
        <fullName evidence="17">Folylpoly-gamma-glutamate synthetase-dihydrofolate synthetase</fullName>
    </alternativeName>
    <alternativeName>
        <fullName evidence="15">Folylpolyglutamate synthetase</fullName>
    </alternativeName>
    <alternativeName>
        <fullName evidence="16">Tetrahydrofolylpolyglutamate synthase</fullName>
    </alternativeName>
</protein>
<sequence>MAPQDTPAAGTGSDRVLQRLMALHPKLIDLSLKRVHTLLARLGHPERALPPVIHVAGTNGKGSLIAFLRAMLSAAGYRVHVATSPHLVWFHERIQLAGQPIGEPDLLALLEEAERANGGEPITFFEITTCAAFLAFARTPADVLLLETGLGGRLDATNVIERPELTAITPIGLDHMDFLGGDLATIAGEKAGIMKPGVPCVAAPQPDEAAAVLRARAEAVGAPLDLGGRDWHAEPASDGTAFTHTGRDGSARRYPAPRLLGPYQLDNAAHAVACTDRLDRYTLPDAAIREGLASATWPGRMQRLTEGALAERLPENWELWLDGGHNPAAGRALAAALDRWRTGEPETPIHVVVGMITSKDPAAFMAPFADRAASVTAVPVPDEPNSFDAATLAERAREAGAGTVTAADSVRAALDRLAASGGERARVLVCGSLYLAGSVLRENG</sequence>
<reference evidence="26 27" key="1">
    <citation type="submission" date="2016-10" db="EMBL/GenBank/DDBJ databases">
        <authorList>
            <person name="de Groot N.N."/>
        </authorList>
    </citation>
    <scope>NUCLEOTIDE SEQUENCE [LARGE SCALE GENOMIC DNA]</scope>
    <source>
        <strain evidence="26 27">DSM 25584</strain>
    </source>
</reference>
<dbReference type="GO" id="GO:0046872">
    <property type="term" value="F:metal ion binding"/>
    <property type="evidence" value="ECO:0007669"/>
    <property type="project" value="UniProtKB-KW"/>
</dbReference>
<keyword evidence="27" id="KW-1185">Reference proteome</keyword>
<dbReference type="Gene3D" id="3.90.190.20">
    <property type="entry name" value="Mur ligase, C-terminal domain"/>
    <property type="match status" value="1"/>
</dbReference>
<dbReference type="SUPFAM" id="SSF53244">
    <property type="entry name" value="MurD-like peptide ligases, peptide-binding domain"/>
    <property type="match status" value="1"/>
</dbReference>
<evidence type="ECO:0000256" key="2">
    <source>
        <dbReference type="ARBA" id="ARBA00002714"/>
    </source>
</evidence>
<dbReference type="Proteomes" id="UP000199415">
    <property type="component" value="Unassembled WGS sequence"/>
</dbReference>
<comment type="pathway">
    <text evidence="3">Cofactor biosynthesis; tetrahydrofolate biosynthesis; 7,8-dihydrofolate from 2-amino-4-hydroxy-6-hydroxymethyl-7,8-dihydropteridine diphosphate and 4-aminobenzoate: step 2/2.</text>
</comment>
<evidence type="ECO:0000256" key="23">
    <source>
        <dbReference type="SAM" id="MobiDB-lite"/>
    </source>
</evidence>
<evidence type="ECO:0000256" key="9">
    <source>
        <dbReference type="ARBA" id="ARBA00022598"/>
    </source>
</evidence>
<evidence type="ECO:0000256" key="17">
    <source>
        <dbReference type="ARBA" id="ARBA00032510"/>
    </source>
</evidence>
<keyword evidence="10" id="KW-0479">Metal-binding</keyword>
<evidence type="ECO:0000256" key="22">
    <source>
        <dbReference type="PIRNR" id="PIRNR001563"/>
    </source>
</evidence>
<dbReference type="InterPro" id="IPR001645">
    <property type="entry name" value="Folylpolyglutamate_synth"/>
</dbReference>
<evidence type="ECO:0000313" key="26">
    <source>
        <dbReference type="EMBL" id="SDG30510.1"/>
    </source>
</evidence>
<evidence type="ECO:0000259" key="25">
    <source>
        <dbReference type="Pfam" id="PF08245"/>
    </source>
</evidence>
<comment type="cofactor">
    <cofactor evidence="1">
        <name>Mg(2+)</name>
        <dbReference type="ChEBI" id="CHEBI:18420"/>
    </cofactor>
</comment>
<dbReference type="SUPFAM" id="SSF53623">
    <property type="entry name" value="MurD-like peptide ligases, catalytic domain"/>
    <property type="match status" value="1"/>
</dbReference>
<comment type="similarity">
    <text evidence="5 22">Belongs to the folylpolyglutamate synthase family.</text>
</comment>
<dbReference type="UniPathway" id="UPA00077">
    <property type="reaction ID" value="UER00157"/>
</dbReference>
<evidence type="ECO:0000256" key="3">
    <source>
        <dbReference type="ARBA" id="ARBA00004799"/>
    </source>
</evidence>
<dbReference type="GO" id="GO:0008841">
    <property type="term" value="F:dihydrofolate synthase activity"/>
    <property type="evidence" value="ECO:0007669"/>
    <property type="project" value="UniProtKB-EC"/>
</dbReference>
<dbReference type="STRING" id="1082479.SAMN05216241_108101"/>
<dbReference type="InterPro" id="IPR004101">
    <property type="entry name" value="Mur_ligase_C"/>
</dbReference>
<evidence type="ECO:0000256" key="4">
    <source>
        <dbReference type="ARBA" id="ARBA00005150"/>
    </source>
</evidence>
<feature type="domain" description="Mur ligase central" evidence="25">
    <location>
        <begin position="55"/>
        <end position="273"/>
    </location>
</feature>
<evidence type="ECO:0000256" key="11">
    <source>
        <dbReference type="ARBA" id="ARBA00022741"/>
    </source>
</evidence>
<evidence type="ECO:0000256" key="8">
    <source>
        <dbReference type="ARBA" id="ARBA00019357"/>
    </source>
</evidence>
<evidence type="ECO:0000259" key="24">
    <source>
        <dbReference type="Pfam" id="PF02875"/>
    </source>
</evidence>
<evidence type="ECO:0000256" key="15">
    <source>
        <dbReference type="ARBA" id="ARBA00030048"/>
    </source>
</evidence>
<dbReference type="InterPro" id="IPR013221">
    <property type="entry name" value="Mur_ligase_cen"/>
</dbReference>
<dbReference type="EMBL" id="FNCE01000008">
    <property type="protein sequence ID" value="SDG30510.1"/>
    <property type="molecule type" value="Genomic_DNA"/>
</dbReference>
<comment type="catalytic activity">
    <reaction evidence="21">
        <text>7,8-dihydropteroate + L-glutamate + ATP = 7,8-dihydrofolate + ADP + phosphate + H(+)</text>
        <dbReference type="Rhea" id="RHEA:23584"/>
        <dbReference type="ChEBI" id="CHEBI:15378"/>
        <dbReference type="ChEBI" id="CHEBI:17839"/>
        <dbReference type="ChEBI" id="CHEBI:29985"/>
        <dbReference type="ChEBI" id="CHEBI:30616"/>
        <dbReference type="ChEBI" id="CHEBI:43474"/>
        <dbReference type="ChEBI" id="CHEBI:57451"/>
        <dbReference type="ChEBI" id="CHEBI:456216"/>
        <dbReference type="EC" id="6.3.2.12"/>
    </reaction>
</comment>
<evidence type="ECO:0000256" key="12">
    <source>
        <dbReference type="ARBA" id="ARBA00022840"/>
    </source>
</evidence>
<comment type="catalytic activity">
    <reaction evidence="19">
        <text>10-formyltetrahydrofolyl-(gamma-L-Glu)(n) + L-glutamate + ATP = 10-formyltetrahydrofolyl-(gamma-L-Glu)(n+1) + ADP + phosphate + H(+)</text>
        <dbReference type="Rhea" id="RHEA:51904"/>
        <dbReference type="Rhea" id="RHEA-COMP:13088"/>
        <dbReference type="Rhea" id="RHEA-COMP:14300"/>
        <dbReference type="ChEBI" id="CHEBI:15378"/>
        <dbReference type="ChEBI" id="CHEBI:29985"/>
        <dbReference type="ChEBI" id="CHEBI:30616"/>
        <dbReference type="ChEBI" id="CHEBI:43474"/>
        <dbReference type="ChEBI" id="CHEBI:134413"/>
        <dbReference type="ChEBI" id="CHEBI:456216"/>
        <dbReference type="EC" id="6.3.2.17"/>
    </reaction>
</comment>
<dbReference type="PIRSF" id="PIRSF001563">
    <property type="entry name" value="Folylpolyglu_synth"/>
    <property type="match status" value="1"/>
</dbReference>
<comment type="catalytic activity">
    <reaction evidence="18">
        <text>(6S)-5,6,7,8-tetrahydrofolyl-(gamma-L-Glu)(n) + L-glutamate + ATP = (6S)-5,6,7,8-tetrahydrofolyl-(gamma-L-Glu)(n+1) + ADP + phosphate + H(+)</text>
        <dbReference type="Rhea" id="RHEA:10580"/>
        <dbReference type="Rhea" id="RHEA-COMP:14738"/>
        <dbReference type="Rhea" id="RHEA-COMP:14740"/>
        <dbReference type="ChEBI" id="CHEBI:15378"/>
        <dbReference type="ChEBI" id="CHEBI:29985"/>
        <dbReference type="ChEBI" id="CHEBI:30616"/>
        <dbReference type="ChEBI" id="CHEBI:43474"/>
        <dbReference type="ChEBI" id="CHEBI:141005"/>
        <dbReference type="ChEBI" id="CHEBI:456216"/>
        <dbReference type="EC" id="6.3.2.17"/>
    </reaction>
</comment>
<organism evidence="26 27">
    <name type="scientific">Limimonas halophila</name>
    <dbReference type="NCBI Taxonomy" id="1082479"/>
    <lineage>
        <taxon>Bacteria</taxon>
        <taxon>Pseudomonadati</taxon>
        <taxon>Pseudomonadota</taxon>
        <taxon>Alphaproteobacteria</taxon>
        <taxon>Rhodospirillales</taxon>
        <taxon>Rhodovibrionaceae</taxon>
        <taxon>Limimonas</taxon>
    </lineage>
</organism>
<dbReference type="Pfam" id="PF08245">
    <property type="entry name" value="Mur_ligase_M"/>
    <property type="match status" value="1"/>
</dbReference>
<evidence type="ECO:0000256" key="20">
    <source>
        <dbReference type="ARBA" id="ARBA00049035"/>
    </source>
</evidence>
<dbReference type="Gene3D" id="3.40.1190.10">
    <property type="entry name" value="Mur-like, catalytic domain"/>
    <property type="match status" value="1"/>
</dbReference>
<dbReference type="GO" id="GO:0005737">
    <property type="term" value="C:cytoplasm"/>
    <property type="evidence" value="ECO:0007669"/>
    <property type="project" value="TreeGrafter"/>
</dbReference>
<evidence type="ECO:0000256" key="18">
    <source>
        <dbReference type="ARBA" id="ARBA00047493"/>
    </source>
</evidence>
<dbReference type="PANTHER" id="PTHR11136:SF0">
    <property type="entry name" value="DIHYDROFOLATE SYNTHETASE-RELATED"/>
    <property type="match status" value="1"/>
</dbReference>
<dbReference type="RefSeq" id="WP_090020765.1">
    <property type="nucleotide sequence ID" value="NZ_FNCE01000008.1"/>
</dbReference>
<keyword evidence="9 22" id="KW-0436">Ligase</keyword>
<dbReference type="GO" id="GO:0004326">
    <property type="term" value="F:tetrahydrofolylpolyglutamate synthase activity"/>
    <property type="evidence" value="ECO:0007669"/>
    <property type="project" value="UniProtKB-EC"/>
</dbReference>
<accession>A0A1G7T7B6</accession>
<feature type="region of interest" description="Disordered" evidence="23">
    <location>
        <begin position="228"/>
        <end position="250"/>
    </location>
</feature>
<dbReference type="FunFam" id="3.40.1190.10:FF:000011">
    <property type="entry name" value="Folylpolyglutamate synthase/dihydrofolate synthase"/>
    <property type="match status" value="1"/>
</dbReference>
<dbReference type="PROSITE" id="PS01012">
    <property type="entry name" value="FOLYLPOLYGLU_SYNT_2"/>
    <property type="match status" value="1"/>
</dbReference>
<proteinExistence type="inferred from homology"/>
<gene>
    <name evidence="26" type="ORF">SAMN05216241_108101</name>
</gene>
<dbReference type="Pfam" id="PF02875">
    <property type="entry name" value="Mur_ligase_C"/>
    <property type="match status" value="1"/>
</dbReference>
<keyword evidence="11 22" id="KW-0547">Nucleotide-binding</keyword>
<dbReference type="GO" id="GO:0005524">
    <property type="term" value="F:ATP binding"/>
    <property type="evidence" value="ECO:0007669"/>
    <property type="project" value="UniProtKB-KW"/>
</dbReference>
<keyword evidence="13" id="KW-0460">Magnesium</keyword>
<keyword evidence="14" id="KW-0289">Folate biosynthesis</keyword>
<dbReference type="EC" id="6.3.2.17" evidence="7"/>
<evidence type="ECO:0000256" key="16">
    <source>
        <dbReference type="ARBA" id="ARBA00030592"/>
    </source>
</evidence>
<feature type="domain" description="Mur ligase C-terminal" evidence="24">
    <location>
        <begin position="315"/>
        <end position="432"/>
    </location>
</feature>
<evidence type="ECO:0000256" key="6">
    <source>
        <dbReference type="ARBA" id="ARBA00013023"/>
    </source>
</evidence>
<dbReference type="InterPro" id="IPR036615">
    <property type="entry name" value="Mur_ligase_C_dom_sf"/>
</dbReference>
<dbReference type="GO" id="GO:0046654">
    <property type="term" value="P:tetrahydrofolate biosynthetic process"/>
    <property type="evidence" value="ECO:0007669"/>
    <property type="project" value="UniProtKB-UniPathway"/>
</dbReference>
<dbReference type="EC" id="6.3.2.12" evidence="6"/>
<evidence type="ECO:0000256" key="5">
    <source>
        <dbReference type="ARBA" id="ARBA00008276"/>
    </source>
</evidence>
<evidence type="ECO:0000256" key="21">
    <source>
        <dbReference type="ARBA" id="ARBA00049161"/>
    </source>
</evidence>
<evidence type="ECO:0000256" key="1">
    <source>
        <dbReference type="ARBA" id="ARBA00001946"/>
    </source>
</evidence>
<evidence type="ECO:0000256" key="7">
    <source>
        <dbReference type="ARBA" id="ARBA00013025"/>
    </source>
</evidence>
<evidence type="ECO:0000313" key="27">
    <source>
        <dbReference type="Proteomes" id="UP000199415"/>
    </source>
</evidence>
<dbReference type="InterPro" id="IPR018109">
    <property type="entry name" value="Folylpolyglutamate_synth_CS"/>
</dbReference>
<evidence type="ECO:0000256" key="13">
    <source>
        <dbReference type="ARBA" id="ARBA00022842"/>
    </source>
</evidence>
<evidence type="ECO:0000256" key="14">
    <source>
        <dbReference type="ARBA" id="ARBA00022909"/>
    </source>
</evidence>
<evidence type="ECO:0000256" key="19">
    <source>
        <dbReference type="ARBA" id="ARBA00047808"/>
    </source>
</evidence>
<evidence type="ECO:0000256" key="10">
    <source>
        <dbReference type="ARBA" id="ARBA00022723"/>
    </source>
</evidence>
<dbReference type="AlphaFoldDB" id="A0A1G7T7B6"/>
<name>A0A1G7T7B6_9PROT</name>
<comment type="pathway">
    <text evidence="4">Cofactor biosynthesis; tetrahydrofolylpolyglutamate biosynthesis.</text>
</comment>